<evidence type="ECO:0000256" key="3">
    <source>
        <dbReference type="ARBA" id="ARBA00022448"/>
    </source>
</evidence>
<dbReference type="GO" id="GO:0000139">
    <property type="term" value="C:Golgi membrane"/>
    <property type="evidence" value="ECO:0007669"/>
    <property type="project" value="TreeGrafter"/>
</dbReference>
<evidence type="ECO:0000256" key="11">
    <source>
        <dbReference type="SAM" id="Phobius"/>
    </source>
</evidence>
<dbReference type="PANTHER" id="PTHR10778">
    <property type="entry name" value="SOLUTE CARRIER FAMILY 35 MEMBER B"/>
    <property type="match status" value="1"/>
</dbReference>
<name>A0A9P4TUT1_9PEZI</name>
<dbReference type="SUPFAM" id="SSF103481">
    <property type="entry name" value="Multidrug resistance efflux transporter EmrE"/>
    <property type="match status" value="1"/>
</dbReference>
<evidence type="ECO:0000256" key="10">
    <source>
        <dbReference type="SAM" id="MobiDB-lite"/>
    </source>
</evidence>
<keyword evidence="7 11" id="KW-1133">Transmembrane helix</keyword>
<feature type="transmembrane region" description="Helical" evidence="11">
    <location>
        <begin position="175"/>
        <end position="194"/>
    </location>
</feature>
<comment type="subcellular location">
    <subcellularLocation>
        <location evidence="1">Endoplasmic reticulum membrane</location>
        <topology evidence="1">Multi-pass membrane protein</topology>
    </subcellularLocation>
</comment>
<evidence type="ECO:0000256" key="4">
    <source>
        <dbReference type="ARBA" id="ARBA00022597"/>
    </source>
</evidence>
<keyword evidence="3" id="KW-0813">Transport</keyword>
<feature type="region of interest" description="Disordered" evidence="10">
    <location>
        <begin position="418"/>
        <end position="445"/>
    </location>
</feature>
<accession>A0A9P4TUT1</accession>
<evidence type="ECO:0000256" key="5">
    <source>
        <dbReference type="ARBA" id="ARBA00022692"/>
    </source>
</evidence>
<evidence type="ECO:0000313" key="12">
    <source>
        <dbReference type="EMBL" id="KAF2422850.1"/>
    </source>
</evidence>
<keyword evidence="6" id="KW-0256">Endoplasmic reticulum</keyword>
<keyword evidence="4" id="KW-0762">Sugar transport</keyword>
<feature type="transmembrane region" description="Helical" evidence="11">
    <location>
        <begin position="284"/>
        <end position="304"/>
    </location>
</feature>
<evidence type="ECO:0000256" key="7">
    <source>
        <dbReference type="ARBA" id="ARBA00022989"/>
    </source>
</evidence>
<reference evidence="12" key="1">
    <citation type="journal article" date="2020" name="Stud. Mycol.">
        <title>101 Dothideomycetes genomes: a test case for predicting lifestyles and emergence of pathogens.</title>
        <authorList>
            <person name="Haridas S."/>
            <person name="Albert R."/>
            <person name="Binder M."/>
            <person name="Bloem J."/>
            <person name="Labutti K."/>
            <person name="Salamov A."/>
            <person name="Andreopoulos B."/>
            <person name="Baker S."/>
            <person name="Barry K."/>
            <person name="Bills G."/>
            <person name="Bluhm B."/>
            <person name="Cannon C."/>
            <person name="Castanera R."/>
            <person name="Culley D."/>
            <person name="Daum C."/>
            <person name="Ezra D."/>
            <person name="Gonzalez J."/>
            <person name="Henrissat B."/>
            <person name="Kuo A."/>
            <person name="Liang C."/>
            <person name="Lipzen A."/>
            <person name="Lutzoni F."/>
            <person name="Magnuson J."/>
            <person name="Mondo S."/>
            <person name="Nolan M."/>
            <person name="Ohm R."/>
            <person name="Pangilinan J."/>
            <person name="Park H.-J."/>
            <person name="Ramirez L."/>
            <person name="Alfaro M."/>
            <person name="Sun H."/>
            <person name="Tritt A."/>
            <person name="Yoshinaga Y."/>
            <person name="Zwiers L.-H."/>
            <person name="Turgeon B."/>
            <person name="Goodwin S."/>
            <person name="Spatafora J."/>
            <person name="Crous P."/>
            <person name="Grigoriev I."/>
        </authorList>
    </citation>
    <scope>NUCLEOTIDE SEQUENCE</scope>
    <source>
        <strain evidence="12">CBS 130266</strain>
    </source>
</reference>
<evidence type="ECO:0000256" key="6">
    <source>
        <dbReference type="ARBA" id="ARBA00022824"/>
    </source>
</evidence>
<evidence type="ECO:0000256" key="9">
    <source>
        <dbReference type="ARBA" id="ARBA00041103"/>
    </source>
</evidence>
<comment type="caution">
    <text evidence="12">The sequence shown here is derived from an EMBL/GenBank/DDBJ whole genome shotgun (WGS) entry which is preliminary data.</text>
</comment>
<dbReference type="AlphaFoldDB" id="A0A9P4TUT1"/>
<dbReference type="Proteomes" id="UP000800235">
    <property type="component" value="Unassembled WGS sequence"/>
</dbReference>
<gene>
    <name evidence="12" type="ORF">EJ08DRAFT_689945</name>
</gene>
<comment type="similarity">
    <text evidence="2">Belongs to the nucleotide-sugar transporter family. SLC35B subfamily.</text>
</comment>
<evidence type="ECO:0000256" key="1">
    <source>
        <dbReference type="ARBA" id="ARBA00004477"/>
    </source>
</evidence>
<dbReference type="EMBL" id="MU007087">
    <property type="protein sequence ID" value="KAF2422850.1"/>
    <property type="molecule type" value="Genomic_DNA"/>
</dbReference>
<dbReference type="Pfam" id="PF08449">
    <property type="entry name" value="UAA"/>
    <property type="match status" value="1"/>
</dbReference>
<evidence type="ECO:0000256" key="8">
    <source>
        <dbReference type="ARBA" id="ARBA00023136"/>
    </source>
</evidence>
<feature type="transmembrane region" description="Helical" evidence="11">
    <location>
        <begin position="391"/>
        <end position="411"/>
    </location>
</feature>
<keyword evidence="5 11" id="KW-0812">Transmembrane</keyword>
<feature type="transmembrane region" description="Helical" evidence="11">
    <location>
        <begin position="106"/>
        <end position="127"/>
    </location>
</feature>
<organism evidence="12 13">
    <name type="scientific">Tothia fuscella</name>
    <dbReference type="NCBI Taxonomy" id="1048955"/>
    <lineage>
        <taxon>Eukaryota</taxon>
        <taxon>Fungi</taxon>
        <taxon>Dikarya</taxon>
        <taxon>Ascomycota</taxon>
        <taxon>Pezizomycotina</taxon>
        <taxon>Dothideomycetes</taxon>
        <taxon>Pleosporomycetidae</taxon>
        <taxon>Venturiales</taxon>
        <taxon>Cylindrosympodiaceae</taxon>
        <taxon>Tothia</taxon>
    </lineage>
</organism>
<feature type="transmembrane region" description="Helical" evidence="11">
    <location>
        <begin position="64"/>
        <end position="86"/>
    </location>
</feature>
<feature type="transmembrane region" description="Helical" evidence="11">
    <location>
        <begin position="324"/>
        <end position="347"/>
    </location>
</feature>
<dbReference type="GO" id="GO:0005460">
    <property type="term" value="F:UDP-glucose transmembrane transporter activity"/>
    <property type="evidence" value="ECO:0007669"/>
    <property type="project" value="TreeGrafter"/>
</dbReference>
<evidence type="ECO:0000313" key="13">
    <source>
        <dbReference type="Proteomes" id="UP000800235"/>
    </source>
</evidence>
<keyword evidence="13" id="KW-1185">Reference proteome</keyword>
<feature type="transmembrane region" description="Helical" evidence="11">
    <location>
        <begin position="148"/>
        <end position="169"/>
    </location>
</feature>
<feature type="transmembrane region" description="Helical" evidence="11">
    <location>
        <begin position="359"/>
        <end position="385"/>
    </location>
</feature>
<feature type="transmembrane region" description="Helical" evidence="11">
    <location>
        <begin position="206"/>
        <end position="224"/>
    </location>
</feature>
<dbReference type="GO" id="GO:0005459">
    <property type="term" value="F:UDP-galactose transmembrane transporter activity"/>
    <property type="evidence" value="ECO:0007669"/>
    <property type="project" value="TreeGrafter"/>
</dbReference>
<dbReference type="OrthoDB" id="1601at2759"/>
<evidence type="ECO:0000256" key="2">
    <source>
        <dbReference type="ARBA" id="ARBA00010694"/>
    </source>
</evidence>
<proteinExistence type="inferred from homology"/>
<dbReference type="PANTHER" id="PTHR10778:SF10">
    <property type="entry name" value="SOLUTE CARRIER FAMILY 35 MEMBER B1"/>
    <property type="match status" value="1"/>
</dbReference>
<feature type="compositionally biased region" description="Basic and acidic residues" evidence="10">
    <location>
        <begin position="429"/>
        <end position="445"/>
    </location>
</feature>
<dbReference type="GO" id="GO:0005789">
    <property type="term" value="C:endoplasmic reticulum membrane"/>
    <property type="evidence" value="ECO:0007669"/>
    <property type="project" value="UniProtKB-SubCell"/>
</dbReference>
<dbReference type="InterPro" id="IPR013657">
    <property type="entry name" value="SCL35B1-4/HUT1"/>
</dbReference>
<keyword evidence="8 11" id="KW-0472">Membrane</keyword>
<dbReference type="InterPro" id="IPR037185">
    <property type="entry name" value="EmrE-like"/>
</dbReference>
<protein>
    <recommendedName>
        <fullName evidence="9">UDP-galactose transporter homolog 1</fullName>
    </recommendedName>
</protein>
<sequence length="445" mass="48573">MARTKSPAMRREPSDIHLQHNGVIQRDGYKAEESKDIPSMLEDKLIAHGTVAESHGHDPSSKEAGVLSLLFNVGGIYASFIIWGILQERITTTNHGPPDQPTKFKYPVFLNTIQSTLAALSGLIYLYTSTTHPHKPGRPAPIFPSQRILASLVLVSITTSLASPFGYASLQHIDYITFILAKSCKLLPVMLLQTTIFRKKYPLSKYMVVVAVTLGVAIFTYHNPTTAAKAAKHSAKQQGEKGPNMKLFGLGLLAVNLLFDGLTNAAQDHVFTNFKPYGGPQMMCAMNMISTVLTTLYLLLAPYIGPTSLGATLGMSPTSELSSAIAFIKTYPAVGWDVLGFSLCGALGQVFIYRTLASFSSLVLVTVTVTRKMLTMIISVVYFGHRLTGEQLFGVALVFSGIAGEALMGHWEKKEKSRKAKARMLSEAGQDRKKQSGIEEEKKEL</sequence>